<name>A0ABQ5FVN7_9ASTR</name>
<evidence type="ECO:0000313" key="2">
    <source>
        <dbReference type="Proteomes" id="UP001151760"/>
    </source>
</evidence>
<evidence type="ECO:0000313" key="1">
    <source>
        <dbReference type="EMBL" id="GJT67446.1"/>
    </source>
</evidence>
<comment type="caution">
    <text evidence="1">The sequence shown here is derived from an EMBL/GenBank/DDBJ whole genome shotgun (WGS) entry which is preliminary data.</text>
</comment>
<proteinExistence type="predicted"/>
<feature type="non-terminal residue" evidence="1">
    <location>
        <position position="1"/>
    </location>
</feature>
<dbReference type="Proteomes" id="UP001151760">
    <property type="component" value="Unassembled WGS sequence"/>
</dbReference>
<organism evidence="1 2">
    <name type="scientific">Tanacetum coccineum</name>
    <dbReference type="NCBI Taxonomy" id="301880"/>
    <lineage>
        <taxon>Eukaryota</taxon>
        <taxon>Viridiplantae</taxon>
        <taxon>Streptophyta</taxon>
        <taxon>Embryophyta</taxon>
        <taxon>Tracheophyta</taxon>
        <taxon>Spermatophyta</taxon>
        <taxon>Magnoliopsida</taxon>
        <taxon>eudicotyledons</taxon>
        <taxon>Gunneridae</taxon>
        <taxon>Pentapetalae</taxon>
        <taxon>asterids</taxon>
        <taxon>campanulids</taxon>
        <taxon>Asterales</taxon>
        <taxon>Asteraceae</taxon>
        <taxon>Asteroideae</taxon>
        <taxon>Anthemideae</taxon>
        <taxon>Anthemidinae</taxon>
        <taxon>Tanacetum</taxon>
    </lineage>
</organism>
<dbReference type="EMBL" id="BQNB010017809">
    <property type="protein sequence ID" value="GJT67446.1"/>
    <property type="molecule type" value="Genomic_DNA"/>
</dbReference>
<sequence length="158" mass="18109">HQMHPIMYMEQMLHSTVKIPIDLLPGIVTAKNLTIISDFAFHEGDVDHLNLYTKCNPTAPVLRGSHNSKAKRLAKAAKDKSEEALRRMTLAQRMAQKQKLTDIDTKRVQQLNKSYLMCIETRDDELPITKFRYQNCSLKYKQSVSKNGRAMNASVLLH</sequence>
<accession>A0ABQ5FVN7</accession>
<gene>
    <name evidence="1" type="ORF">Tco_1018926</name>
</gene>
<protein>
    <submittedName>
        <fullName evidence="1">Uncharacterized protein</fullName>
    </submittedName>
</protein>
<reference evidence="1" key="1">
    <citation type="journal article" date="2022" name="Int. J. Mol. Sci.">
        <title>Draft Genome of Tanacetum Coccineum: Genomic Comparison of Closely Related Tanacetum-Family Plants.</title>
        <authorList>
            <person name="Yamashiro T."/>
            <person name="Shiraishi A."/>
            <person name="Nakayama K."/>
            <person name="Satake H."/>
        </authorList>
    </citation>
    <scope>NUCLEOTIDE SEQUENCE</scope>
</reference>
<keyword evidence="2" id="KW-1185">Reference proteome</keyword>
<reference evidence="1" key="2">
    <citation type="submission" date="2022-01" db="EMBL/GenBank/DDBJ databases">
        <authorList>
            <person name="Yamashiro T."/>
            <person name="Shiraishi A."/>
            <person name="Satake H."/>
            <person name="Nakayama K."/>
        </authorList>
    </citation>
    <scope>NUCLEOTIDE SEQUENCE</scope>
</reference>